<protein>
    <submittedName>
        <fullName evidence="1">Uncharacterized protein</fullName>
    </submittedName>
</protein>
<name>A0A0F8YPL0_9ZZZZ</name>
<dbReference type="EMBL" id="LAZR01052271">
    <property type="protein sequence ID" value="KKK83327.1"/>
    <property type="molecule type" value="Genomic_DNA"/>
</dbReference>
<feature type="non-terminal residue" evidence="1">
    <location>
        <position position="124"/>
    </location>
</feature>
<proteinExistence type="predicted"/>
<sequence length="124" mass="14013">MGRRRQGNPQYRNPNYRFVGGDYDFVTGAGSDEAAQAYAESLGKSVRAYNYGRFIPLEYGVNEETLVSHNPSPRIPNWVLWAENKGRVNLTRSHTSHDSWFGGLKWPRSGAEFDRISRGGAVFD</sequence>
<dbReference type="AlphaFoldDB" id="A0A0F8YPL0"/>
<comment type="caution">
    <text evidence="1">The sequence shown here is derived from an EMBL/GenBank/DDBJ whole genome shotgun (WGS) entry which is preliminary data.</text>
</comment>
<organism evidence="1">
    <name type="scientific">marine sediment metagenome</name>
    <dbReference type="NCBI Taxonomy" id="412755"/>
    <lineage>
        <taxon>unclassified sequences</taxon>
        <taxon>metagenomes</taxon>
        <taxon>ecological metagenomes</taxon>
    </lineage>
</organism>
<evidence type="ECO:0000313" key="1">
    <source>
        <dbReference type="EMBL" id="KKK83327.1"/>
    </source>
</evidence>
<reference evidence="1" key="1">
    <citation type="journal article" date="2015" name="Nature">
        <title>Complex archaea that bridge the gap between prokaryotes and eukaryotes.</title>
        <authorList>
            <person name="Spang A."/>
            <person name="Saw J.H."/>
            <person name="Jorgensen S.L."/>
            <person name="Zaremba-Niedzwiedzka K."/>
            <person name="Martijn J."/>
            <person name="Lind A.E."/>
            <person name="van Eijk R."/>
            <person name="Schleper C."/>
            <person name="Guy L."/>
            <person name="Ettema T.J."/>
        </authorList>
    </citation>
    <scope>NUCLEOTIDE SEQUENCE</scope>
</reference>
<gene>
    <name evidence="1" type="ORF">LCGC14_2794480</name>
</gene>
<accession>A0A0F8YPL0</accession>